<dbReference type="AlphaFoldDB" id="M0B7E1"/>
<evidence type="ECO:0000256" key="1">
    <source>
        <dbReference type="SAM" id="MobiDB-lite"/>
    </source>
</evidence>
<evidence type="ECO:0000313" key="3">
    <source>
        <dbReference type="Proteomes" id="UP000011693"/>
    </source>
</evidence>
<evidence type="ECO:0000313" key="2">
    <source>
        <dbReference type="EMBL" id="ELZ06427.1"/>
    </source>
</evidence>
<protein>
    <submittedName>
        <fullName evidence="2">Uncharacterized protein</fullName>
    </submittedName>
</protein>
<feature type="compositionally biased region" description="Basic and acidic residues" evidence="1">
    <location>
        <begin position="11"/>
        <end position="29"/>
    </location>
</feature>
<feature type="region of interest" description="Disordered" evidence="1">
    <location>
        <begin position="1"/>
        <end position="29"/>
    </location>
</feature>
<proteinExistence type="predicted"/>
<sequence>MASHMVQELSQARDKLEQAAKTADDDGAREDIREVASAFKDYTVSDRKPDHAILDKHLNQLRQLSERTDTDTQDRIDNALEIAEGYREQLDQA</sequence>
<dbReference type="InterPro" id="IPR055975">
    <property type="entry name" value="DUF7553"/>
</dbReference>
<reference evidence="2 3" key="1">
    <citation type="journal article" date="2014" name="PLoS Genet.">
        <title>Phylogenetically driven sequencing of extremely halophilic archaea reveals strategies for static and dynamic osmo-response.</title>
        <authorList>
            <person name="Becker E.A."/>
            <person name="Seitzer P.M."/>
            <person name="Tritt A."/>
            <person name="Larsen D."/>
            <person name="Krusor M."/>
            <person name="Yao A.I."/>
            <person name="Wu D."/>
            <person name="Madern D."/>
            <person name="Eisen J.A."/>
            <person name="Darling A.E."/>
            <person name="Facciotti M.T."/>
        </authorList>
    </citation>
    <scope>NUCLEOTIDE SEQUENCE [LARGE SCALE GENOMIC DNA]</scope>
    <source>
        <strain evidence="2 3">JCM 10990</strain>
    </source>
</reference>
<dbReference type="Pfam" id="PF24430">
    <property type="entry name" value="DUF7553"/>
    <property type="match status" value="1"/>
</dbReference>
<keyword evidence="3" id="KW-1185">Reference proteome</keyword>
<name>M0B7E1_9EURY</name>
<comment type="caution">
    <text evidence="2">The sequence shown here is derived from an EMBL/GenBank/DDBJ whole genome shotgun (WGS) entry which is preliminary data.</text>
</comment>
<dbReference type="EMBL" id="AOIN01000008">
    <property type="protein sequence ID" value="ELZ06427.1"/>
    <property type="molecule type" value="Genomic_DNA"/>
</dbReference>
<dbReference type="Proteomes" id="UP000011693">
    <property type="component" value="Unassembled WGS sequence"/>
</dbReference>
<organism evidence="2 3">
    <name type="scientific">Natrialba chahannaoensis JCM 10990</name>
    <dbReference type="NCBI Taxonomy" id="1227492"/>
    <lineage>
        <taxon>Archaea</taxon>
        <taxon>Methanobacteriati</taxon>
        <taxon>Methanobacteriota</taxon>
        <taxon>Stenosarchaea group</taxon>
        <taxon>Halobacteria</taxon>
        <taxon>Halobacteriales</taxon>
        <taxon>Natrialbaceae</taxon>
        <taxon>Natrialba</taxon>
    </lineage>
</organism>
<gene>
    <name evidence="2" type="ORF">C482_01365</name>
</gene>
<dbReference type="PATRIC" id="fig|1227492.4.peg.263"/>
<accession>M0B7E1</accession>